<comment type="similarity">
    <text evidence="5">Belongs to the aromatic-ring hydroxylase family. TetX subfamily.</text>
</comment>
<dbReference type="Gene3D" id="3.50.50.60">
    <property type="entry name" value="FAD/NAD(P)-binding domain"/>
    <property type="match status" value="1"/>
</dbReference>
<dbReference type="PRINTS" id="PR00420">
    <property type="entry name" value="RNGMNOXGNASE"/>
</dbReference>
<name>A0A6L8V9N4_9BACL</name>
<keyword evidence="5" id="KW-0963">Cytoplasm</keyword>
<dbReference type="GO" id="GO:0046677">
    <property type="term" value="P:response to antibiotic"/>
    <property type="evidence" value="ECO:0007669"/>
    <property type="project" value="InterPro"/>
</dbReference>
<evidence type="ECO:0000256" key="1">
    <source>
        <dbReference type="ARBA" id="ARBA00022630"/>
    </source>
</evidence>
<proteinExistence type="inferred from homology"/>
<comment type="caution">
    <text evidence="8">The sequence shown here is derived from an EMBL/GenBank/DDBJ whole genome shotgun (WGS) entry which is preliminary data.</text>
</comment>
<evidence type="ECO:0000256" key="6">
    <source>
        <dbReference type="SAM" id="MobiDB-lite"/>
    </source>
</evidence>
<sequence length="390" mass="43144">MNTTKEQQHIAIIGAGPGGLTLARILQQHGIKSTVYEREASPASRKQGGSLDIHSDSGQKALKEAGLIEQFEALARYEGQDFRLLDKFGNLYMDEVAEPHEGDRPEIDRGTLRDLLLDSIDLDTIQWGHDLVQAIPLEDGRHELHFENGHVDTANLVVAADGAFSRIRPLLTESIPVYSGLSMVELYVDNVATTHPELAAFNRRGKMFAFGDHKGILGQLNGDDRLCVYAAFEVEQEWLDTCGIPFDQPEEAKRLLLEQFRDWDESLTSYIRSADGAIVPRRIYSLPVGLQWTHKPGVTLIGDAAHLMSPFAGEGVNLAMLDAAELALSIVQHTDLNKAVQAYEKKMYAYSSISAEVSDANLKLCFSDDAARKLADLMNQYHEAANEQGI</sequence>
<protein>
    <recommendedName>
        <fullName evidence="5">Flavin-dependent monooxygenase</fullName>
    </recommendedName>
    <alternativeName>
        <fullName evidence="5">TetX monooxygenase</fullName>
        <shortName evidence="5">TetX</shortName>
        <ecNumber evidence="5">1.14.13.-</ecNumber>
    </alternativeName>
</protein>
<dbReference type="GO" id="GO:0004497">
    <property type="term" value="F:monooxygenase activity"/>
    <property type="evidence" value="ECO:0007669"/>
    <property type="project" value="UniProtKB-UniRule"/>
</dbReference>
<feature type="binding site" evidence="5">
    <location>
        <position position="52"/>
    </location>
    <ligand>
        <name>FAD</name>
        <dbReference type="ChEBI" id="CHEBI:57692"/>
    </ligand>
</feature>
<evidence type="ECO:0000313" key="8">
    <source>
        <dbReference type="EMBL" id="MZQ86983.1"/>
    </source>
</evidence>
<comment type="function">
    <text evidence="5">An FAD-requiring monooxygenase active on some tetracycline antibiotic derivatives, which leads to their inactivation. Hydroxylates carbon 11a of tetracycline and some analogs.</text>
</comment>
<dbReference type="InterPro" id="IPR036188">
    <property type="entry name" value="FAD/NAD-bd_sf"/>
</dbReference>
<gene>
    <name evidence="8" type="ORF">GQF01_33220</name>
</gene>
<evidence type="ECO:0000259" key="7">
    <source>
        <dbReference type="Pfam" id="PF01494"/>
    </source>
</evidence>
<dbReference type="EC" id="1.14.13.-" evidence="5"/>
<keyword evidence="2 5" id="KW-0274">FAD</keyword>
<dbReference type="PANTHER" id="PTHR46972:SF1">
    <property type="entry name" value="FAD DEPENDENT OXIDOREDUCTASE DOMAIN-CONTAINING PROTEIN"/>
    <property type="match status" value="1"/>
</dbReference>
<feature type="binding site" evidence="5">
    <location>
        <position position="45"/>
    </location>
    <ligand>
        <name>NADPH</name>
        <dbReference type="ChEBI" id="CHEBI:57783"/>
    </ligand>
</feature>
<evidence type="ECO:0000256" key="2">
    <source>
        <dbReference type="ARBA" id="ARBA00022827"/>
    </source>
</evidence>
<dbReference type="RefSeq" id="WP_161411530.1">
    <property type="nucleotide sequence ID" value="NZ_WTUZ01000040.1"/>
</dbReference>
<dbReference type="SUPFAM" id="SSF51905">
    <property type="entry name" value="FAD/NAD(P)-binding domain"/>
    <property type="match status" value="1"/>
</dbReference>
<feature type="binding site" evidence="5">
    <location>
        <position position="303"/>
    </location>
    <ligand>
        <name>FAD</name>
        <dbReference type="ChEBI" id="CHEBI:57692"/>
    </ligand>
</feature>
<dbReference type="EMBL" id="WTUZ01000040">
    <property type="protein sequence ID" value="MZQ86983.1"/>
    <property type="molecule type" value="Genomic_DNA"/>
</dbReference>
<comment type="catalytic activity">
    <reaction evidence="5">
        <text>a tetracycline + NADPH + O2 + H(+) = an 11a-hydroxytetracycline + NADP(+) + H2O</text>
        <dbReference type="Rhea" id="RHEA:61444"/>
        <dbReference type="ChEBI" id="CHEBI:15377"/>
        <dbReference type="ChEBI" id="CHEBI:15378"/>
        <dbReference type="ChEBI" id="CHEBI:15379"/>
        <dbReference type="ChEBI" id="CHEBI:57783"/>
        <dbReference type="ChEBI" id="CHEBI:58349"/>
        <dbReference type="ChEBI" id="CHEBI:144644"/>
        <dbReference type="ChEBI" id="CHEBI:144645"/>
    </reaction>
</comment>
<reference evidence="8 9" key="1">
    <citation type="submission" date="2019-12" db="EMBL/GenBank/DDBJ databases">
        <title>Paenibacillus sp. nov. sp. isolated from soil.</title>
        <authorList>
            <person name="Kim J."/>
            <person name="Jeong S.E."/>
            <person name="Jung H.S."/>
            <person name="Jeon C.O."/>
        </authorList>
    </citation>
    <scope>NUCLEOTIDE SEQUENCE [LARGE SCALE GENOMIC DNA]</scope>
    <source>
        <strain evidence="8 9">5J-6</strain>
    </source>
</reference>
<organism evidence="8 9">
    <name type="scientific">Paenibacillus silvestris</name>
    <dbReference type="NCBI Taxonomy" id="2606219"/>
    <lineage>
        <taxon>Bacteria</taxon>
        <taxon>Bacillati</taxon>
        <taxon>Bacillota</taxon>
        <taxon>Bacilli</taxon>
        <taxon>Bacillales</taxon>
        <taxon>Paenibacillaceae</taxon>
        <taxon>Paenibacillus</taxon>
    </lineage>
</organism>
<keyword evidence="1 5" id="KW-0285">Flavoprotein</keyword>
<comment type="domain">
    <text evidence="5">Consists of an N-terminal FAD-binding domain with a Rossman fold and a C-terminal substrate-binding domain.</text>
</comment>
<dbReference type="InterPro" id="IPR002938">
    <property type="entry name" value="FAD-bd"/>
</dbReference>
<dbReference type="PANTHER" id="PTHR46972">
    <property type="entry name" value="MONOOXYGENASE ASQM-RELATED"/>
    <property type="match status" value="1"/>
</dbReference>
<keyword evidence="5" id="KW-0547">Nucleotide-binding</keyword>
<dbReference type="GO" id="GO:0071949">
    <property type="term" value="F:FAD binding"/>
    <property type="evidence" value="ECO:0007669"/>
    <property type="project" value="InterPro"/>
</dbReference>
<keyword evidence="5" id="KW-0521">NADP</keyword>
<comment type="subunit">
    <text evidence="5">Monomer.</text>
</comment>
<evidence type="ECO:0000256" key="4">
    <source>
        <dbReference type="ARBA" id="ARBA00023033"/>
    </source>
</evidence>
<feature type="binding site" evidence="5">
    <location>
        <position position="109"/>
    </location>
    <ligand>
        <name>FAD</name>
        <dbReference type="ChEBI" id="CHEBI:57692"/>
    </ligand>
</feature>
<evidence type="ECO:0000256" key="3">
    <source>
        <dbReference type="ARBA" id="ARBA00023002"/>
    </source>
</evidence>
<feature type="domain" description="FAD-binding" evidence="7">
    <location>
        <begin position="10"/>
        <end position="333"/>
    </location>
</feature>
<dbReference type="Proteomes" id="UP000481087">
    <property type="component" value="Unassembled WGS sequence"/>
</dbReference>
<evidence type="ECO:0000313" key="9">
    <source>
        <dbReference type="Proteomes" id="UP000481087"/>
    </source>
</evidence>
<keyword evidence="4 5" id="KW-0503">Monooxygenase</keyword>
<dbReference type="InterPro" id="IPR043683">
    <property type="entry name" value="TetX_monooxygenase"/>
</dbReference>
<keyword evidence="3 5" id="KW-0560">Oxidoreductase</keyword>
<comment type="cofactor">
    <cofactor evidence="5">
        <name>FAD</name>
        <dbReference type="ChEBI" id="CHEBI:57692"/>
    </cofactor>
</comment>
<dbReference type="AlphaFoldDB" id="A0A6L8V9N4"/>
<accession>A0A6L8V9N4</accession>
<dbReference type="Pfam" id="PF01494">
    <property type="entry name" value="FAD_binding_3"/>
    <property type="match status" value="1"/>
</dbReference>
<dbReference type="GO" id="GO:0005737">
    <property type="term" value="C:cytoplasm"/>
    <property type="evidence" value="ECO:0007669"/>
    <property type="project" value="UniProtKB-SubCell"/>
</dbReference>
<dbReference type="HAMAP" id="MF_00845">
    <property type="entry name" value="TetX_monooxygenase"/>
    <property type="match status" value="1"/>
</dbReference>
<evidence type="ECO:0000256" key="5">
    <source>
        <dbReference type="HAMAP-Rule" id="MF_00845"/>
    </source>
</evidence>
<comment type="subcellular location">
    <subcellularLocation>
        <location evidence="5">Cytoplasm</location>
    </subcellularLocation>
</comment>
<feature type="region of interest" description="Disordered" evidence="6">
    <location>
        <begin position="36"/>
        <end position="56"/>
    </location>
</feature>
<keyword evidence="9" id="KW-1185">Reference proteome</keyword>